<evidence type="ECO:0000313" key="2">
    <source>
        <dbReference type="EMBL" id="OBZ73396.1"/>
    </source>
</evidence>
<evidence type="ECO:0000313" key="3">
    <source>
        <dbReference type="Proteomes" id="UP000092993"/>
    </source>
</evidence>
<feature type="compositionally biased region" description="Basic and acidic residues" evidence="1">
    <location>
        <begin position="183"/>
        <end position="196"/>
    </location>
</feature>
<dbReference type="AlphaFoldDB" id="A0A1C7MAJ8"/>
<evidence type="ECO:0000256" key="1">
    <source>
        <dbReference type="SAM" id="MobiDB-lite"/>
    </source>
</evidence>
<name>A0A1C7MAJ8_GRIFR</name>
<dbReference type="Proteomes" id="UP000092993">
    <property type="component" value="Unassembled WGS sequence"/>
</dbReference>
<dbReference type="OrthoDB" id="2800649at2759"/>
<organism evidence="2 3">
    <name type="scientific">Grifola frondosa</name>
    <name type="common">Maitake</name>
    <name type="synonym">Polyporus frondosus</name>
    <dbReference type="NCBI Taxonomy" id="5627"/>
    <lineage>
        <taxon>Eukaryota</taxon>
        <taxon>Fungi</taxon>
        <taxon>Dikarya</taxon>
        <taxon>Basidiomycota</taxon>
        <taxon>Agaricomycotina</taxon>
        <taxon>Agaricomycetes</taxon>
        <taxon>Polyporales</taxon>
        <taxon>Grifolaceae</taxon>
        <taxon>Grifola</taxon>
    </lineage>
</organism>
<dbReference type="EMBL" id="LUGG01000007">
    <property type="protein sequence ID" value="OBZ73396.1"/>
    <property type="molecule type" value="Genomic_DNA"/>
</dbReference>
<gene>
    <name evidence="2" type="ORF">A0H81_06625</name>
</gene>
<protein>
    <submittedName>
        <fullName evidence="2">Uncharacterized protein</fullName>
    </submittedName>
</protein>
<feature type="region of interest" description="Disordered" evidence="1">
    <location>
        <begin position="1"/>
        <end position="198"/>
    </location>
</feature>
<feature type="compositionally biased region" description="Basic and acidic residues" evidence="1">
    <location>
        <begin position="17"/>
        <end position="40"/>
    </location>
</feature>
<keyword evidence="3" id="KW-1185">Reference proteome</keyword>
<feature type="compositionally biased region" description="Polar residues" evidence="1">
    <location>
        <begin position="110"/>
        <end position="136"/>
    </location>
</feature>
<accession>A0A1C7MAJ8</accession>
<reference evidence="2 3" key="1">
    <citation type="submission" date="2016-03" db="EMBL/GenBank/DDBJ databases">
        <title>Whole genome sequencing of Grifola frondosa 9006-11.</title>
        <authorList>
            <person name="Min B."/>
            <person name="Park H."/>
            <person name="Kim J.-G."/>
            <person name="Cho H."/>
            <person name="Oh Y.-L."/>
            <person name="Kong W.-S."/>
            <person name="Choi I.-G."/>
        </authorList>
    </citation>
    <scope>NUCLEOTIDE SEQUENCE [LARGE SCALE GENOMIC DNA]</scope>
    <source>
        <strain evidence="2 3">9006-11</strain>
    </source>
</reference>
<proteinExistence type="predicted"/>
<comment type="caution">
    <text evidence="2">The sequence shown here is derived from an EMBL/GenBank/DDBJ whole genome shotgun (WGS) entry which is preliminary data.</text>
</comment>
<sequence length="517" mass="56875">MSDINAVSDPEEILNQPKDKGKGKMSEKERAPDPIVHVEDPELFSDVDMVDGNYTSRLDTDWASDSTLSSLEDLDSPEPELPKPPKKKAKKPADGGRDAISAARKMPATASVTDPKSAVTKASTVSTAKQPKSQKPGQPEYKGKSGVKTGWAPPLAPSQPGWTSKAPPTTKMVVKPPATPHPVRQDIKAAEEDAKDATNNTDHWVQRGIVKTEDKPMLVRKKAARSAVMNPGPSEPADWQLSESDGVELVAFKKKASTSKKPSNGKKDDYALPEEAIPLWNKKAIPTIVMFVGTRCFPWSFVELAGMERVLGLKVLRMIWVFIYGPALPPPEPISLLCPLVTQKLSEYRFLMGNTAITGYHKHFAKVLESANTLDGQAHAAELLLKEAKFTYENADGMNRQGLFRAPMILRAFFIHLTAIENAVNVPGLYVDEYAKHQAHNICGEKPKYTEVYNDRTGCTSNILNYFSEDNWGSVTQEWLISVQRLSDAKIAAIIHKATQFVKSSTSLMRSKTSTVP</sequence>